<dbReference type="PANTHER" id="PTHR38340">
    <property type="entry name" value="S-LAYER PROTEIN"/>
    <property type="match status" value="1"/>
</dbReference>
<evidence type="ECO:0000313" key="5">
    <source>
        <dbReference type="EMBL" id="TWS06461.1"/>
    </source>
</evidence>
<evidence type="ECO:0000313" key="6">
    <source>
        <dbReference type="Proteomes" id="UP000317951"/>
    </source>
</evidence>
<feature type="compositionally biased region" description="Basic and acidic residues" evidence="4">
    <location>
        <begin position="513"/>
        <end position="526"/>
    </location>
</feature>
<evidence type="ECO:0000256" key="2">
    <source>
        <dbReference type="ARBA" id="ARBA00022525"/>
    </source>
</evidence>
<name>A0A5C5QMN2_9PSED</name>
<organism evidence="5 6">
    <name type="scientific">Pseudomonas extremaustralis</name>
    <dbReference type="NCBI Taxonomy" id="359110"/>
    <lineage>
        <taxon>Bacteria</taxon>
        <taxon>Pseudomonadati</taxon>
        <taxon>Pseudomonadota</taxon>
        <taxon>Gammaproteobacteria</taxon>
        <taxon>Pseudomonadales</taxon>
        <taxon>Pseudomonadaceae</taxon>
        <taxon>Pseudomonas</taxon>
    </lineage>
</organism>
<keyword evidence="2" id="KW-0964">Secreted</keyword>
<dbReference type="OrthoDB" id="7020460at2"/>
<dbReference type="GO" id="GO:0005576">
    <property type="term" value="C:extracellular region"/>
    <property type="evidence" value="ECO:0007669"/>
    <property type="project" value="UniProtKB-SubCell"/>
</dbReference>
<comment type="subcellular location">
    <subcellularLocation>
        <location evidence="1">Secreted</location>
    </subcellularLocation>
</comment>
<dbReference type="InterPro" id="IPR028208">
    <property type="entry name" value="Effector_pro_NleD-like"/>
</dbReference>
<feature type="compositionally biased region" description="Polar residues" evidence="4">
    <location>
        <begin position="501"/>
        <end position="510"/>
    </location>
</feature>
<dbReference type="Pfam" id="PF14891">
    <property type="entry name" value="Peptidase_M91"/>
    <property type="match status" value="1"/>
</dbReference>
<dbReference type="InterPro" id="IPR001343">
    <property type="entry name" value="Hemolysn_Ca-bd"/>
</dbReference>
<gene>
    <name evidence="5" type="ORF">FIV36_04870</name>
</gene>
<dbReference type="GO" id="GO:0005509">
    <property type="term" value="F:calcium ion binding"/>
    <property type="evidence" value="ECO:0007669"/>
    <property type="project" value="InterPro"/>
</dbReference>
<evidence type="ECO:0000256" key="3">
    <source>
        <dbReference type="ARBA" id="ARBA00022837"/>
    </source>
</evidence>
<dbReference type="EMBL" id="VFET01000003">
    <property type="protein sequence ID" value="TWS06461.1"/>
    <property type="molecule type" value="Genomic_DNA"/>
</dbReference>
<feature type="region of interest" description="Disordered" evidence="4">
    <location>
        <begin position="455"/>
        <end position="534"/>
    </location>
</feature>
<dbReference type="InterPro" id="IPR050557">
    <property type="entry name" value="RTX_toxin/Mannuronan_C5-epim"/>
</dbReference>
<reference evidence="5 6" key="1">
    <citation type="submission" date="2019-06" db="EMBL/GenBank/DDBJ databases">
        <title>Pseudomonas bimorpha sp. nov. isolated from bovine raw milk and skim milk concentrate.</title>
        <authorList>
            <person name="Hofmann K."/>
            <person name="Huptas C."/>
            <person name="Doll E."/>
            <person name="Scherer S."/>
            <person name="Wenning M."/>
        </authorList>
    </citation>
    <scope>NUCLEOTIDE SEQUENCE [LARGE SCALE GENOMIC DNA]</scope>
    <source>
        <strain evidence="5 6">DSM 17835</strain>
    </source>
</reference>
<feature type="compositionally biased region" description="Low complexity" evidence="4">
    <location>
        <begin position="10"/>
        <end position="20"/>
    </location>
</feature>
<evidence type="ECO:0000256" key="4">
    <source>
        <dbReference type="SAM" id="MobiDB-lite"/>
    </source>
</evidence>
<proteinExistence type="predicted"/>
<feature type="region of interest" description="Disordered" evidence="4">
    <location>
        <begin position="160"/>
        <end position="200"/>
    </location>
</feature>
<comment type="caution">
    <text evidence="5">The sequence shown here is derived from an EMBL/GenBank/DDBJ whole genome shotgun (WGS) entry which is preliminary data.</text>
</comment>
<dbReference type="Proteomes" id="UP000317951">
    <property type="component" value="Unassembled WGS sequence"/>
</dbReference>
<feature type="compositionally biased region" description="Gly residues" evidence="4">
    <location>
        <begin position="168"/>
        <end position="180"/>
    </location>
</feature>
<keyword evidence="3" id="KW-0106">Calcium</keyword>
<dbReference type="PANTHER" id="PTHR38340:SF1">
    <property type="entry name" value="S-LAYER PROTEIN"/>
    <property type="match status" value="1"/>
</dbReference>
<feature type="region of interest" description="Disordered" evidence="4">
    <location>
        <begin position="385"/>
        <end position="411"/>
    </location>
</feature>
<sequence>MNTIAPRALTPVPSSHTASPPAAPSPSTEHPPAPTQAQPRGLPASYEVHDLVPTIKETRLVDDGNLTAHNTALTFQFTPQKKAVMEDSLTLETGDRSDTIHVSNGADGRLNVEVNGKAYAFNVRSEKEGNPTQLYIKSKAGDDRIKIDADVMLPVSVEAGDGNDSVTAGGGPSRLFGGNGNDRLQLGSGPGYAEGNEGDDTIMGGTGNAILYGNNGNDRLYAGHGPANKKSHLDGGSGADHLYAGNGHTVMNGGKGDDLMVGHDRTTFYSAKGKDTIRSNNRTDRIYGKTSDRVIAPAGATFVPITPDESGKKGINVQGTPDFKQRVEDDLDLLRSSPVGQKMLAALDDAAIKNGAPINIKSGAKEQFDLDELQREKTQYVVEGEQVDDSSAPLAQEDPESPKNGFIRNGVRGTANRGGAIFYDPSSLYDNPVLKSSPVTNFYHEMSHAYNGATGSFLPGSTPEQVGDKPAADTPNAERQAVGLPTSAEPFDFDNDPLTPPTSTNPTALTENAIREEMGHDRRDNYRVQARSRH</sequence>
<dbReference type="AlphaFoldDB" id="A0A5C5QMN2"/>
<dbReference type="InterPro" id="IPR011049">
    <property type="entry name" value="Serralysin-like_metalloprot_C"/>
</dbReference>
<evidence type="ECO:0000256" key="1">
    <source>
        <dbReference type="ARBA" id="ARBA00004613"/>
    </source>
</evidence>
<feature type="compositionally biased region" description="Pro residues" evidence="4">
    <location>
        <begin position="21"/>
        <end position="34"/>
    </location>
</feature>
<feature type="region of interest" description="Disordered" evidence="4">
    <location>
        <begin position="1"/>
        <end position="41"/>
    </location>
</feature>
<dbReference type="PRINTS" id="PR00313">
    <property type="entry name" value="CABNDNGRPT"/>
</dbReference>
<dbReference type="SUPFAM" id="SSF51120">
    <property type="entry name" value="beta-Roll"/>
    <property type="match status" value="1"/>
</dbReference>
<dbReference type="Pfam" id="PF00353">
    <property type="entry name" value="HemolysinCabind"/>
    <property type="match status" value="3"/>
</dbReference>
<protein>
    <submittedName>
        <fullName evidence="5">Hemolysin</fullName>
    </submittedName>
</protein>
<dbReference type="Gene3D" id="2.160.20.160">
    <property type="match status" value="1"/>
</dbReference>
<accession>A0A5C5QMN2</accession>